<accession>A0ABQ9CXI5</accession>
<protein>
    <submittedName>
        <fullName evidence="1">Uncharacterized protein</fullName>
    </submittedName>
</protein>
<evidence type="ECO:0000313" key="2">
    <source>
        <dbReference type="Proteomes" id="UP001145742"/>
    </source>
</evidence>
<comment type="caution">
    <text evidence="1">The sequence shown here is derived from an EMBL/GenBank/DDBJ whole genome shotgun (WGS) entry which is preliminary data.</text>
</comment>
<dbReference type="EMBL" id="WHWB01034354">
    <property type="protein sequence ID" value="KAJ7411139.1"/>
    <property type="molecule type" value="Genomic_DNA"/>
</dbReference>
<evidence type="ECO:0000313" key="1">
    <source>
        <dbReference type="EMBL" id="KAJ7411139.1"/>
    </source>
</evidence>
<keyword evidence="2" id="KW-1185">Reference proteome</keyword>
<proteinExistence type="predicted"/>
<dbReference type="Proteomes" id="UP001145742">
    <property type="component" value="Unassembled WGS sequence"/>
</dbReference>
<name>A0ABQ9CXI5_9PASS</name>
<sequence>MGSPCWSRLLAGPLDLQEAGIVLNLNHNHAYHESERNNIMLTENWLKDHKQEDQSSGLQFWFDPHFQGFLNPDFIFENPEAYVCLLAAR</sequence>
<organism evidence="1 2">
    <name type="scientific">Willisornis vidua</name>
    <name type="common">Xingu scale-backed antbird</name>
    <dbReference type="NCBI Taxonomy" id="1566151"/>
    <lineage>
        <taxon>Eukaryota</taxon>
        <taxon>Metazoa</taxon>
        <taxon>Chordata</taxon>
        <taxon>Craniata</taxon>
        <taxon>Vertebrata</taxon>
        <taxon>Euteleostomi</taxon>
        <taxon>Archelosauria</taxon>
        <taxon>Archosauria</taxon>
        <taxon>Dinosauria</taxon>
        <taxon>Saurischia</taxon>
        <taxon>Theropoda</taxon>
        <taxon>Coelurosauria</taxon>
        <taxon>Aves</taxon>
        <taxon>Neognathae</taxon>
        <taxon>Neoaves</taxon>
        <taxon>Telluraves</taxon>
        <taxon>Australaves</taxon>
        <taxon>Passeriformes</taxon>
        <taxon>Thamnophilidae</taxon>
        <taxon>Willisornis</taxon>
    </lineage>
</organism>
<gene>
    <name evidence="1" type="ORF">WISP_104151</name>
</gene>
<reference evidence="1" key="1">
    <citation type="submission" date="2019-10" db="EMBL/GenBank/DDBJ databases">
        <authorList>
            <person name="Soares A.E.R."/>
            <person name="Aleixo A."/>
            <person name="Schneider P."/>
            <person name="Miyaki C.Y."/>
            <person name="Schneider M.P."/>
            <person name="Mello C."/>
            <person name="Vasconcelos A.T.R."/>
        </authorList>
    </citation>
    <scope>NUCLEOTIDE SEQUENCE</scope>
    <source>
        <tissue evidence="1">Muscle</tissue>
    </source>
</reference>